<dbReference type="OrthoDB" id="2988956at2"/>
<dbReference type="Proteomes" id="UP000281813">
    <property type="component" value="Unassembled WGS sequence"/>
</dbReference>
<feature type="coiled-coil region" evidence="1">
    <location>
        <begin position="44"/>
        <end position="71"/>
    </location>
</feature>
<keyword evidence="1" id="KW-0175">Coiled coil</keyword>
<evidence type="ECO:0000313" key="2">
    <source>
        <dbReference type="EMBL" id="RKQ18826.1"/>
    </source>
</evidence>
<evidence type="ECO:0000256" key="1">
    <source>
        <dbReference type="SAM" id="Coils"/>
    </source>
</evidence>
<proteinExistence type="predicted"/>
<dbReference type="RefSeq" id="WP_121127938.1">
    <property type="nucleotide sequence ID" value="NZ_JBHUFK010000020.1"/>
</dbReference>
<evidence type="ECO:0000313" key="3">
    <source>
        <dbReference type="Proteomes" id="UP000281813"/>
    </source>
</evidence>
<name>A0A494Z8H8_9BACI</name>
<organism evidence="2 3">
    <name type="scientific">Oceanobacillus bengalensis</name>
    <dbReference type="NCBI Taxonomy" id="1435466"/>
    <lineage>
        <taxon>Bacteria</taxon>
        <taxon>Bacillati</taxon>
        <taxon>Bacillota</taxon>
        <taxon>Bacilli</taxon>
        <taxon>Bacillales</taxon>
        <taxon>Bacillaceae</taxon>
        <taxon>Oceanobacillus</taxon>
    </lineage>
</organism>
<comment type="caution">
    <text evidence="2">The sequence shown here is derived from an EMBL/GenBank/DDBJ whole genome shotgun (WGS) entry which is preliminary data.</text>
</comment>
<sequence>MRYLKDEELQLASRFLFLSMAIVVLKQDIIQIQSGAFKIKEPYNDLIEKMISKAVNERRELRKTMEDMHIRVVKVNKNDSFSSYLFLSGGREEKRNFFNPAIRKHVELIIKELMNKTLQPSHPSAVAKS</sequence>
<reference evidence="2 3" key="1">
    <citation type="journal article" date="2015" name="Antonie Van Leeuwenhoek">
        <title>Oceanobacillus bengalensis sp. nov., a bacterium isolated from seawater of the Bay of Bengal.</title>
        <authorList>
            <person name="Yongchang O."/>
            <person name="Xiang W."/>
            <person name="Wang G."/>
        </authorList>
    </citation>
    <scope>NUCLEOTIDE SEQUENCE [LARGE SCALE GENOMIC DNA]</scope>
    <source>
        <strain evidence="2 3">MCCC 1K00260</strain>
    </source>
</reference>
<gene>
    <name evidence="2" type="ORF">D8M05_01590</name>
</gene>
<dbReference type="EMBL" id="RBZO01000001">
    <property type="protein sequence ID" value="RKQ18826.1"/>
    <property type="molecule type" value="Genomic_DNA"/>
</dbReference>
<protein>
    <submittedName>
        <fullName evidence="2">Uncharacterized protein</fullName>
    </submittedName>
</protein>
<accession>A0A494Z8H8</accession>
<dbReference type="Pfam" id="PF26325">
    <property type="entry name" value="YhjD"/>
    <property type="match status" value="1"/>
</dbReference>
<keyword evidence="3" id="KW-1185">Reference proteome</keyword>
<dbReference type="InterPro" id="IPR058600">
    <property type="entry name" value="YhjD-like"/>
</dbReference>
<dbReference type="AlphaFoldDB" id="A0A494Z8H8"/>